<organism evidence="1 2">
    <name type="scientific">Platanthera zijinensis</name>
    <dbReference type="NCBI Taxonomy" id="2320716"/>
    <lineage>
        <taxon>Eukaryota</taxon>
        <taxon>Viridiplantae</taxon>
        <taxon>Streptophyta</taxon>
        <taxon>Embryophyta</taxon>
        <taxon>Tracheophyta</taxon>
        <taxon>Spermatophyta</taxon>
        <taxon>Magnoliopsida</taxon>
        <taxon>Liliopsida</taxon>
        <taxon>Asparagales</taxon>
        <taxon>Orchidaceae</taxon>
        <taxon>Orchidoideae</taxon>
        <taxon>Orchideae</taxon>
        <taxon>Orchidinae</taxon>
        <taxon>Platanthera</taxon>
    </lineage>
</organism>
<dbReference type="PANTHER" id="PTHR31286">
    <property type="entry name" value="GLYCINE-RICH CELL WALL STRUCTURAL PROTEIN 1.8-LIKE"/>
    <property type="match status" value="1"/>
</dbReference>
<sequence length="77" mass="8844">MCVLKWSIVFNLKVESRIILVWISLPNLCLEFMNSSALFSIGSLFGKSLRMDNVTVEKLQTLYILLELIITSMNTFI</sequence>
<dbReference type="InterPro" id="IPR040256">
    <property type="entry name" value="At4g02000-like"/>
</dbReference>
<evidence type="ECO:0008006" key="3">
    <source>
        <dbReference type="Google" id="ProtNLM"/>
    </source>
</evidence>
<dbReference type="AlphaFoldDB" id="A0AAP0GCN9"/>
<accession>A0AAP0GCN9</accession>
<name>A0AAP0GCN9_9ASPA</name>
<gene>
    <name evidence="1" type="ORF">KSP39_PZI004933</name>
</gene>
<dbReference type="PANTHER" id="PTHR31286:SF180">
    <property type="entry name" value="OS10G0362600 PROTEIN"/>
    <property type="match status" value="1"/>
</dbReference>
<proteinExistence type="predicted"/>
<dbReference type="Proteomes" id="UP001418222">
    <property type="component" value="Unassembled WGS sequence"/>
</dbReference>
<evidence type="ECO:0000313" key="2">
    <source>
        <dbReference type="Proteomes" id="UP001418222"/>
    </source>
</evidence>
<keyword evidence="2" id="KW-1185">Reference proteome</keyword>
<protein>
    <recommendedName>
        <fullName evidence="3">DUF4283 domain-containing protein</fullName>
    </recommendedName>
</protein>
<comment type="caution">
    <text evidence="1">The sequence shown here is derived from an EMBL/GenBank/DDBJ whole genome shotgun (WGS) entry which is preliminary data.</text>
</comment>
<dbReference type="EMBL" id="JBBWWQ010000003">
    <property type="protein sequence ID" value="KAK8951670.1"/>
    <property type="molecule type" value="Genomic_DNA"/>
</dbReference>
<evidence type="ECO:0000313" key="1">
    <source>
        <dbReference type="EMBL" id="KAK8951670.1"/>
    </source>
</evidence>
<reference evidence="1 2" key="1">
    <citation type="journal article" date="2022" name="Nat. Plants">
        <title>Genomes of leafy and leafless Platanthera orchids illuminate the evolution of mycoheterotrophy.</title>
        <authorList>
            <person name="Li M.H."/>
            <person name="Liu K.W."/>
            <person name="Li Z."/>
            <person name="Lu H.C."/>
            <person name="Ye Q.L."/>
            <person name="Zhang D."/>
            <person name="Wang J.Y."/>
            <person name="Li Y.F."/>
            <person name="Zhong Z.M."/>
            <person name="Liu X."/>
            <person name="Yu X."/>
            <person name="Liu D.K."/>
            <person name="Tu X.D."/>
            <person name="Liu B."/>
            <person name="Hao Y."/>
            <person name="Liao X.Y."/>
            <person name="Jiang Y.T."/>
            <person name="Sun W.H."/>
            <person name="Chen J."/>
            <person name="Chen Y.Q."/>
            <person name="Ai Y."/>
            <person name="Zhai J.W."/>
            <person name="Wu S.S."/>
            <person name="Zhou Z."/>
            <person name="Hsiao Y.Y."/>
            <person name="Wu W.L."/>
            <person name="Chen Y.Y."/>
            <person name="Lin Y.F."/>
            <person name="Hsu J.L."/>
            <person name="Li C.Y."/>
            <person name="Wang Z.W."/>
            <person name="Zhao X."/>
            <person name="Zhong W.Y."/>
            <person name="Ma X.K."/>
            <person name="Ma L."/>
            <person name="Huang J."/>
            <person name="Chen G.Z."/>
            <person name="Huang M.Z."/>
            <person name="Huang L."/>
            <person name="Peng D.H."/>
            <person name="Luo Y.B."/>
            <person name="Zou S.Q."/>
            <person name="Chen S.P."/>
            <person name="Lan S."/>
            <person name="Tsai W.C."/>
            <person name="Van de Peer Y."/>
            <person name="Liu Z.J."/>
        </authorList>
    </citation>
    <scope>NUCLEOTIDE SEQUENCE [LARGE SCALE GENOMIC DNA]</scope>
    <source>
        <strain evidence="1">Lor287</strain>
    </source>
</reference>